<dbReference type="Proteomes" id="UP001328733">
    <property type="component" value="Unassembled WGS sequence"/>
</dbReference>
<accession>A0AAW9QWL8</accession>
<evidence type="ECO:0000313" key="1">
    <source>
        <dbReference type="EMBL" id="MEG3438511.1"/>
    </source>
</evidence>
<protein>
    <submittedName>
        <fullName evidence="1">Uncharacterized protein</fullName>
    </submittedName>
</protein>
<proteinExistence type="predicted"/>
<keyword evidence="2" id="KW-1185">Reference proteome</keyword>
<name>A0AAW9QWL8_9CHRO</name>
<comment type="caution">
    <text evidence="1">The sequence shown here is derived from an EMBL/GenBank/DDBJ whole genome shotgun (WGS) entry which is preliminary data.</text>
</comment>
<gene>
    <name evidence="1" type="ORF">V0288_15375</name>
</gene>
<reference evidence="1 2" key="1">
    <citation type="submission" date="2024-01" db="EMBL/GenBank/DDBJ databases">
        <title>Genomic insights into the taxonomy and metabolism of the cyanobacterium Pannus brasiliensis CCIBt3594.</title>
        <authorList>
            <person name="Machado M."/>
            <person name="Botero N.B."/>
            <person name="Andreote A.P.D."/>
            <person name="Feitosa A.M.T."/>
            <person name="Popin R."/>
            <person name="Sivonen K."/>
            <person name="Fiore M.F."/>
        </authorList>
    </citation>
    <scope>NUCLEOTIDE SEQUENCE [LARGE SCALE GENOMIC DNA]</scope>
    <source>
        <strain evidence="1 2">CCIBt3594</strain>
    </source>
</reference>
<sequence>MFDGDRREWLLERSRSGEAEIVYPMAVDQPLLNYMMMRSGCSIANLARELPQERRTGCCVTSPHFDTREHLLYDRGNRLTYFHYIGLSSSLFARLCSAENIDVPYRDIFLHYRYLHEPEKRPVFTDFPRPHQPPVPSLMKRMLAKLGI</sequence>
<evidence type="ECO:0000313" key="2">
    <source>
        <dbReference type="Proteomes" id="UP001328733"/>
    </source>
</evidence>
<organism evidence="1 2">
    <name type="scientific">Pannus brasiliensis CCIBt3594</name>
    <dbReference type="NCBI Taxonomy" id="1427578"/>
    <lineage>
        <taxon>Bacteria</taxon>
        <taxon>Bacillati</taxon>
        <taxon>Cyanobacteriota</taxon>
        <taxon>Cyanophyceae</taxon>
        <taxon>Oscillatoriophycideae</taxon>
        <taxon>Chroococcales</taxon>
        <taxon>Microcystaceae</taxon>
        <taxon>Pannus</taxon>
    </lineage>
</organism>
<dbReference type="AlphaFoldDB" id="A0AAW9QWL8"/>
<dbReference type="EMBL" id="JBAFSM010000030">
    <property type="protein sequence ID" value="MEG3438511.1"/>
    <property type="molecule type" value="Genomic_DNA"/>
</dbReference>